<evidence type="ECO:0000256" key="10">
    <source>
        <dbReference type="SAM" id="Coils"/>
    </source>
</evidence>
<dbReference type="PANTHER" id="PTHR43134">
    <property type="entry name" value="SIGNAL RECOGNITION PARTICLE RECEPTOR SUBUNIT ALPHA"/>
    <property type="match status" value="1"/>
</dbReference>
<feature type="binding site" evidence="9">
    <location>
        <begin position="297"/>
        <end position="300"/>
    </location>
    <ligand>
        <name>GTP</name>
        <dbReference type="ChEBI" id="CHEBI:37565"/>
    </ligand>
</feature>
<dbReference type="NCBIfam" id="TIGR00064">
    <property type="entry name" value="ftsY"/>
    <property type="match status" value="1"/>
</dbReference>
<dbReference type="SMART" id="SM00382">
    <property type="entry name" value="AAA"/>
    <property type="match status" value="1"/>
</dbReference>
<dbReference type="SMART" id="SM00962">
    <property type="entry name" value="SRP54"/>
    <property type="match status" value="1"/>
</dbReference>
<dbReference type="InterPro" id="IPR003593">
    <property type="entry name" value="AAA+_ATPase"/>
</dbReference>
<dbReference type="HAMAP" id="MF_00920">
    <property type="entry name" value="FtsY"/>
    <property type="match status" value="1"/>
</dbReference>
<feature type="domain" description="SRP54-type proteins GTP-binding" evidence="12">
    <location>
        <begin position="143"/>
        <end position="345"/>
    </location>
</feature>
<evidence type="ECO:0000256" key="8">
    <source>
        <dbReference type="ARBA" id="ARBA00048027"/>
    </source>
</evidence>
<comment type="catalytic activity">
    <reaction evidence="8 9">
        <text>GTP + H2O = GDP + phosphate + H(+)</text>
        <dbReference type="Rhea" id="RHEA:19669"/>
        <dbReference type="ChEBI" id="CHEBI:15377"/>
        <dbReference type="ChEBI" id="CHEBI:15378"/>
        <dbReference type="ChEBI" id="CHEBI:37565"/>
        <dbReference type="ChEBI" id="CHEBI:43474"/>
        <dbReference type="ChEBI" id="CHEBI:58189"/>
        <dbReference type="EC" id="3.6.5.4"/>
    </reaction>
</comment>
<dbReference type="Proteomes" id="UP000290243">
    <property type="component" value="Chromosome"/>
</dbReference>
<dbReference type="GO" id="GO:0005886">
    <property type="term" value="C:plasma membrane"/>
    <property type="evidence" value="ECO:0007669"/>
    <property type="project" value="UniProtKB-SubCell"/>
</dbReference>
<keyword evidence="15" id="KW-1185">Reference proteome</keyword>
<dbReference type="SUPFAM" id="SSF52540">
    <property type="entry name" value="P-loop containing nucleoside triphosphate hydrolases"/>
    <property type="match status" value="1"/>
</dbReference>
<dbReference type="SMART" id="SM00963">
    <property type="entry name" value="SRP54_N"/>
    <property type="match status" value="1"/>
</dbReference>
<dbReference type="InterPro" id="IPR004390">
    <property type="entry name" value="SR_rcpt_FtsY"/>
</dbReference>
<sequence length="352" mass="39406">MGFFSYLKEKIFGKKKSKEEKIAIKEAELEKKSEEELLISKKLEKYSAGLNKSSSFGSKILNLHNKYKEIDENYFDELEEILIMSDINAKLVYAIISHLKNETRIRNLSSTSDLSELIADQLFVIYTNKSIVDTTLNFENDRLNIFIFIGVNGSGKTTSIAKIANKFIKQGKKVLIAAADTFRAGAVSQLEVWANRVGAEIVKPIKEGADPASVVYSALDKAKNENYDLLLIDTAGRLQNKVNLMKELEKIYSIIKKTDEDSPHECLLVLDATTGQNGISQAKAFSEVSKPTGIILTKMDGTSKGGIVLSIKDEFDLNVKFIGLGEQVDDLEEFDLESFIYQLTKELMDKNE</sequence>
<evidence type="ECO:0000313" key="15">
    <source>
        <dbReference type="Proteomes" id="UP000290243"/>
    </source>
</evidence>
<dbReference type="Gene3D" id="3.40.50.300">
    <property type="entry name" value="P-loop containing nucleotide triphosphate hydrolases"/>
    <property type="match status" value="1"/>
</dbReference>
<comment type="function">
    <text evidence="9">Involved in targeting and insertion of nascent membrane proteins into the cytoplasmic membrane. Acts as a receptor for the complex formed by the signal recognition particle (SRP) and the ribosome-nascent chain (RNC).</text>
</comment>
<dbReference type="OrthoDB" id="9804720at2"/>
<dbReference type="GO" id="GO:0003924">
    <property type="term" value="F:GTPase activity"/>
    <property type="evidence" value="ECO:0007669"/>
    <property type="project" value="UniProtKB-UniRule"/>
</dbReference>
<feature type="coiled-coil region" evidence="10">
    <location>
        <begin position="15"/>
        <end position="44"/>
    </location>
</feature>
<dbReference type="RefSeq" id="WP_129647070.1">
    <property type="nucleotide sequence ID" value="NZ_LR215037.1"/>
</dbReference>
<dbReference type="SUPFAM" id="SSF47364">
    <property type="entry name" value="Domain of the SRP/SRP receptor G-proteins"/>
    <property type="match status" value="1"/>
</dbReference>
<dbReference type="EMBL" id="LR215037">
    <property type="protein sequence ID" value="VEU75726.1"/>
    <property type="molecule type" value="Genomic_DNA"/>
</dbReference>
<gene>
    <name evidence="9 14" type="primary">ftsY</name>
    <name evidence="14" type="ORF">NCTC10168_00660</name>
</gene>
<evidence type="ECO:0000256" key="6">
    <source>
        <dbReference type="ARBA" id="ARBA00023136"/>
    </source>
</evidence>
<keyword evidence="5 9" id="KW-0342">GTP-binding</keyword>
<feature type="domain" description="AAA+ ATPase" evidence="11">
    <location>
        <begin position="142"/>
        <end position="323"/>
    </location>
</feature>
<evidence type="ECO:0000256" key="5">
    <source>
        <dbReference type="ARBA" id="ARBA00023134"/>
    </source>
</evidence>
<accession>A0A449B580</accession>
<comment type="similarity">
    <text evidence="9">Belongs to the GTP-binding SRP family. FtsY subfamily.</text>
</comment>
<dbReference type="InterPro" id="IPR042101">
    <property type="entry name" value="SRP54_N_sf"/>
</dbReference>
<name>A0A449B580_9BACT</name>
<feature type="binding site" evidence="9">
    <location>
        <begin position="150"/>
        <end position="157"/>
    </location>
    <ligand>
        <name>GTP</name>
        <dbReference type="ChEBI" id="CHEBI:37565"/>
    </ligand>
</feature>
<protein>
    <recommendedName>
        <fullName evidence="9">Signal recognition particle receptor FtsY</fullName>
        <shortName evidence="9">SRP receptor</shortName>
        <ecNumber evidence="9">3.6.5.4</ecNumber>
    </recommendedName>
</protein>
<feature type="domain" description="Signal recognition particle SRP54 helical bundle" evidence="13">
    <location>
        <begin position="46"/>
        <end position="126"/>
    </location>
</feature>
<dbReference type="CDD" id="cd17874">
    <property type="entry name" value="FtsY"/>
    <property type="match status" value="1"/>
</dbReference>
<dbReference type="GO" id="GO:0005525">
    <property type="term" value="F:GTP binding"/>
    <property type="evidence" value="ECO:0007669"/>
    <property type="project" value="UniProtKB-UniRule"/>
</dbReference>
<keyword evidence="10" id="KW-0175">Coiled coil</keyword>
<dbReference type="InterPro" id="IPR000897">
    <property type="entry name" value="SRP54_GTPase_dom"/>
</dbReference>
<keyword evidence="1 9" id="KW-1003">Cell membrane</keyword>
<dbReference type="AlphaFoldDB" id="A0A449B580"/>
<dbReference type="Pfam" id="PF02881">
    <property type="entry name" value="SRP54_N"/>
    <property type="match status" value="1"/>
</dbReference>
<dbReference type="GO" id="GO:0005737">
    <property type="term" value="C:cytoplasm"/>
    <property type="evidence" value="ECO:0007669"/>
    <property type="project" value="UniProtKB-SubCell"/>
</dbReference>
<evidence type="ECO:0000256" key="1">
    <source>
        <dbReference type="ARBA" id="ARBA00022475"/>
    </source>
</evidence>
<dbReference type="EC" id="3.6.5.4" evidence="9"/>
<evidence type="ECO:0000256" key="2">
    <source>
        <dbReference type="ARBA" id="ARBA00022490"/>
    </source>
</evidence>
<dbReference type="InterPro" id="IPR036225">
    <property type="entry name" value="SRP/SRP_N"/>
</dbReference>
<dbReference type="KEGG" id="mmau:NCTC10168_00660"/>
<keyword evidence="6 9" id="KW-0472">Membrane</keyword>
<dbReference type="PANTHER" id="PTHR43134:SF1">
    <property type="entry name" value="SIGNAL RECOGNITION PARTICLE RECEPTOR SUBUNIT ALPHA"/>
    <property type="match status" value="1"/>
</dbReference>
<feature type="binding site" evidence="9">
    <location>
        <begin position="233"/>
        <end position="237"/>
    </location>
    <ligand>
        <name>GTP</name>
        <dbReference type="ChEBI" id="CHEBI:37565"/>
    </ligand>
</feature>
<keyword evidence="3 9" id="KW-0547">Nucleotide-binding</keyword>
<evidence type="ECO:0000259" key="11">
    <source>
        <dbReference type="SMART" id="SM00382"/>
    </source>
</evidence>
<organism evidence="14 15">
    <name type="scientific">Mycoplasmopsis maculosa</name>
    <dbReference type="NCBI Taxonomy" id="114885"/>
    <lineage>
        <taxon>Bacteria</taxon>
        <taxon>Bacillati</taxon>
        <taxon>Mycoplasmatota</taxon>
        <taxon>Mycoplasmoidales</taxon>
        <taxon>Metamycoplasmataceae</taxon>
        <taxon>Mycoplasmopsis</taxon>
    </lineage>
</organism>
<dbReference type="FunFam" id="3.40.50.300:FF:000053">
    <property type="entry name" value="Signal recognition particle receptor FtsY"/>
    <property type="match status" value="1"/>
</dbReference>
<evidence type="ECO:0000256" key="9">
    <source>
        <dbReference type="HAMAP-Rule" id="MF_00920"/>
    </source>
</evidence>
<evidence type="ECO:0000256" key="7">
    <source>
        <dbReference type="ARBA" id="ARBA00023170"/>
    </source>
</evidence>
<dbReference type="GO" id="GO:0005047">
    <property type="term" value="F:signal recognition particle binding"/>
    <property type="evidence" value="ECO:0007669"/>
    <property type="project" value="TreeGrafter"/>
</dbReference>
<dbReference type="InterPro" id="IPR013822">
    <property type="entry name" value="Signal_recog_particl_SRP54_hlx"/>
</dbReference>
<reference evidence="14 15" key="1">
    <citation type="submission" date="2019-01" db="EMBL/GenBank/DDBJ databases">
        <authorList>
            <consortium name="Pathogen Informatics"/>
        </authorList>
    </citation>
    <scope>NUCLEOTIDE SEQUENCE [LARGE SCALE GENOMIC DNA]</scope>
    <source>
        <strain evidence="14 15">NCTC10168</strain>
    </source>
</reference>
<evidence type="ECO:0000259" key="12">
    <source>
        <dbReference type="SMART" id="SM00962"/>
    </source>
</evidence>
<comment type="subcellular location">
    <subcellularLocation>
        <location evidence="9">Cell membrane</location>
        <topology evidence="9">Peripheral membrane protein</topology>
        <orientation evidence="9">Cytoplasmic side</orientation>
    </subcellularLocation>
    <subcellularLocation>
        <location evidence="9">Cytoplasm</location>
    </subcellularLocation>
</comment>
<keyword evidence="2 9" id="KW-0963">Cytoplasm</keyword>
<keyword evidence="7 9" id="KW-0675">Receptor</keyword>
<evidence type="ECO:0000313" key="14">
    <source>
        <dbReference type="EMBL" id="VEU75726.1"/>
    </source>
</evidence>
<comment type="subunit">
    <text evidence="9">Part of the signal recognition particle protein translocation system, which is composed of SRP and FtsY.</text>
</comment>
<proteinExistence type="inferred from homology"/>
<dbReference type="Gene3D" id="1.20.120.140">
    <property type="entry name" value="Signal recognition particle SRP54, nucleotide-binding domain"/>
    <property type="match status" value="1"/>
</dbReference>
<evidence type="ECO:0000256" key="3">
    <source>
        <dbReference type="ARBA" id="ARBA00022741"/>
    </source>
</evidence>
<evidence type="ECO:0000259" key="13">
    <source>
        <dbReference type="SMART" id="SM00963"/>
    </source>
</evidence>
<keyword evidence="4 9" id="KW-0378">Hydrolase</keyword>
<dbReference type="Pfam" id="PF00448">
    <property type="entry name" value="SRP54"/>
    <property type="match status" value="1"/>
</dbReference>
<dbReference type="InterPro" id="IPR027417">
    <property type="entry name" value="P-loop_NTPase"/>
</dbReference>
<dbReference type="GO" id="GO:0006614">
    <property type="term" value="P:SRP-dependent cotranslational protein targeting to membrane"/>
    <property type="evidence" value="ECO:0007669"/>
    <property type="project" value="InterPro"/>
</dbReference>
<evidence type="ECO:0000256" key="4">
    <source>
        <dbReference type="ARBA" id="ARBA00022801"/>
    </source>
</evidence>